<evidence type="ECO:0000313" key="1">
    <source>
        <dbReference type="EMBL" id="GAA4224197.1"/>
    </source>
</evidence>
<gene>
    <name evidence="1" type="ORF">GCM10022254_03140</name>
</gene>
<name>A0ABP8BS34_9ACTN</name>
<dbReference type="EMBL" id="BAABAS010000002">
    <property type="protein sequence ID" value="GAA4224197.1"/>
    <property type="molecule type" value="Genomic_DNA"/>
</dbReference>
<sequence length="137" mass="14503">MTQSQQFDLSSLVAGLRMTAQGCCAELAAVELLIAHRFWLTRADFRDRLIHTDTTPPGTDEPIPAWVNWTGAATALKFGRLACSSGEAAVLHIAGALATGGSLPASALTSLDRDNLARVLTATVRAGGYTKAHVEIR</sequence>
<proteinExistence type="predicted"/>
<dbReference type="Proteomes" id="UP001501710">
    <property type="component" value="Unassembled WGS sequence"/>
</dbReference>
<accession>A0ABP8BS34</accession>
<evidence type="ECO:0000313" key="2">
    <source>
        <dbReference type="Proteomes" id="UP001501710"/>
    </source>
</evidence>
<reference evidence="2" key="1">
    <citation type="journal article" date="2019" name="Int. J. Syst. Evol. Microbiol.">
        <title>The Global Catalogue of Microorganisms (GCM) 10K type strain sequencing project: providing services to taxonomists for standard genome sequencing and annotation.</title>
        <authorList>
            <consortium name="The Broad Institute Genomics Platform"/>
            <consortium name="The Broad Institute Genome Sequencing Center for Infectious Disease"/>
            <person name="Wu L."/>
            <person name="Ma J."/>
        </authorList>
    </citation>
    <scope>NUCLEOTIDE SEQUENCE [LARGE SCALE GENOMIC DNA]</scope>
    <source>
        <strain evidence="2">JCM 17440</strain>
    </source>
</reference>
<evidence type="ECO:0008006" key="3">
    <source>
        <dbReference type="Google" id="ProtNLM"/>
    </source>
</evidence>
<dbReference type="RefSeq" id="WP_344888372.1">
    <property type="nucleotide sequence ID" value="NZ_BAABAS010000002.1"/>
</dbReference>
<protein>
    <recommendedName>
        <fullName evidence="3">DUF222 domain-containing protein</fullName>
    </recommendedName>
</protein>
<organism evidence="1 2">
    <name type="scientific">Actinomadura meridiana</name>
    <dbReference type="NCBI Taxonomy" id="559626"/>
    <lineage>
        <taxon>Bacteria</taxon>
        <taxon>Bacillati</taxon>
        <taxon>Actinomycetota</taxon>
        <taxon>Actinomycetes</taxon>
        <taxon>Streptosporangiales</taxon>
        <taxon>Thermomonosporaceae</taxon>
        <taxon>Actinomadura</taxon>
    </lineage>
</organism>
<keyword evidence="2" id="KW-1185">Reference proteome</keyword>
<comment type="caution">
    <text evidence="1">The sequence shown here is derived from an EMBL/GenBank/DDBJ whole genome shotgun (WGS) entry which is preliminary data.</text>
</comment>